<dbReference type="SUPFAM" id="SSF52980">
    <property type="entry name" value="Restriction endonuclease-like"/>
    <property type="match status" value="1"/>
</dbReference>
<dbReference type="InterPro" id="IPR008538">
    <property type="entry name" value="Uma2"/>
</dbReference>
<dbReference type="OrthoDB" id="9798254at2"/>
<evidence type="ECO:0000313" key="3">
    <source>
        <dbReference type="Proteomes" id="UP000243333"/>
    </source>
</evidence>
<dbReference type="EMBL" id="FNBU01000030">
    <property type="protein sequence ID" value="SDF79646.1"/>
    <property type="molecule type" value="Genomic_DNA"/>
</dbReference>
<proteinExistence type="predicted"/>
<feature type="domain" description="Putative restriction endonuclease" evidence="1">
    <location>
        <begin position="16"/>
        <end position="187"/>
    </location>
</feature>
<dbReference type="Pfam" id="PF05685">
    <property type="entry name" value="Uma2"/>
    <property type="match status" value="1"/>
</dbReference>
<evidence type="ECO:0000313" key="2">
    <source>
        <dbReference type="EMBL" id="SDF79646.1"/>
    </source>
</evidence>
<protein>
    <submittedName>
        <fullName evidence="2">Endonuclease, Uma2 family (Restriction endonuclease fold)</fullName>
    </submittedName>
</protein>
<keyword evidence="3" id="KW-1185">Reference proteome</keyword>
<dbReference type="STRING" id="1123285.SAMN05660235_02790"/>
<name>A0A1G7P018_9FIRM</name>
<keyword evidence="2" id="KW-0255">Endonuclease</keyword>
<organism evidence="2 3">
    <name type="scientific">Sporolituus thermophilus DSM 23256</name>
    <dbReference type="NCBI Taxonomy" id="1123285"/>
    <lineage>
        <taxon>Bacteria</taxon>
        <taxon>Bacillati</taxon>
        <taxon>Bacillota</taxon>
        <taxon>Negativicutes</taxon>
        <taxon>Selenomonadales</taxon>
        <taxon>Sporomusaceae</taxon>
        <taxon>Sporolituus</taxon>
    </lineage>
</organism>
<reference evidence="3" key="1">
    <citation type="submission" date="2016-10" db="EMBL/GenBank/DDBJ databases">
        <authorList>
            <person name="Varghese N."/>
            <person name="Submissions S."/>
        </authorList>
    </citation>
    <scope>NUCLEOTIDE SEQUENCE [LARGE SCALE GENOMIC DNA]</scope>
    <source>
        <strain evidence="3">DSM 23256</strain>
    </source>
</reference>
<dbReference type="CDD" id="cd06260">
    <property type="entry name" value="DUF820-like"/>
    <property type="match status" value="1"/>
</dbReference>
<dbReference type="PANTHER" id="PTHR34107">
    <property type="entry name" value="SLL0198 PROTEIN-RELATED"/>
    <property type="match status" value="1"/>
</dbReference>
<dbReference type="Proteomes" id="UP000243333">
    <property type="component" value="Unassembled WGS sequence"/>
</dbReference>
<dbReference type="RefSeq" id="WP_093691880.1">
    <property type="nucleotide sequence ID" value="NZ_FNBU01000030.1"/>
</dbReference>
<evidence type="ECO:0000259" key="1">
    <source>
        <dbReference type="Pfam" id="PF05685"/>
    </source>
</evidence>
<gene>
    <name evidence="2" type="ORF">SAMN05660235_02790</name>
</gene>
<sequence>MTGLPRKTNVKYTYGDYCKWPDDERWELIGGVPYSMTPAPSRRHQAMIIELSRQIANFIKESGGPCKVYTAPFDVRLPKGEEADEDIDTVVQPDIVVVCDPTKLDDKGLRGAPDLVVEIASPHTIRRDMVEKLNLYERHGVKEYWLVLPGDKVVTIYRLDADGRYGKPDVYTADDTLAAFAVNGLTVDLAAVFAAE</sequence>
<accession>A0A1G7P018</accession>
<dbReference type="InterPro" id="IPR012296">
    <property type="entry name" value="Nuclease_put_TT1808"/>
</dbReference>
<dbReference type="Gene3D" id="3.90.1570.10">
    <property type="entry name" value="tt1808, chain A"/>
    <property type="match status" value="1"/>
</dbReference>
<dbReference type="AlphaFoldDB" id="A0A1G7P018"/>
<keyword evidence="2" id="KW-0378">Hydrolase</keyword>
<dbReference type="GO" id="GO:0004519">
    <property type="term" value="F:endonuclease activity"/>
    <property type="evidence" value="ECO:0007669"/>
    <property type="project" value="UniProtKB-KW"/>
</dbReference>
<dbReference type="PANTHER" id="PTHR34107:SF4">
    <property type="entry name" value="SLL1222 PROTEIN"/>
    <property type="match status" value="1"/>
</dbReference>
<dbReference type="InterPro" id="IPR011335">
    <property type="entry name" value="Restrct_endonuc-II-like"/>
</dbReference>
<keyword evidence="2" id="KW-0540">Nuclease</keyword>